<keyword evidence="3" id="KW-1185">Reference proteome</keyword>
<dbReference type="Pfam" id="PF17328">
    <property type="entry name" value="DUF5366"/>
    <property type="match status" value="1"/>
</dbReference>
<evidence type="ECO:0000256" key="1">
    <source>
        <dbReference type="SAM" id="Phobius"/>
    </source>
</evidence>
<keyword evidence="1" id="KW-1133">Transmembrane helix</keyword>
<evidence type="ECO:0000313" key="3">
    <source>
        <dbReference type="Proteomes" id="UP000315711"/>
    </source>
</evidence>
<dbReference type="InterPro" id="IPR035289">
    <property type="entry name" value="DUF5366"/>
</dbReference>
<name>A0A562QIZ3_9BACI</name>
<dbReference type="Proteomes" id="UP000315711">
    <property type="component" value="Unassembled WGS sequence"/>
</dbReference>
<dbReference type="RefSeq" id="WP_144450325.1">
    <property type="nucleotide sequence ID" value="NZ_VLKZ01000005.1"/>
</dbReference>
<organism evidence="2 3">
    <name type="scientific">Halalkalibacter nanhaiisediminis</name>
    <dbReference type="NCBI Taxonomy" id="688079"/>
    <lineage>
        <taxon>Bacteria</taxon>
        <taxon>Bacillati</taxon>
        <taxon>Bacillota</taxon>
        <taxon>Bacilli</taxon>
        <taxon>Bacillales</taxon>
        <taxon>Bacillaceae</taxon>
        <taxon>Halalkalibacter</taxon>
    </lineage>
</organism>
<feature type="transmembrane region" description="Helical" evidence="1">
    <location>
        <begin position="51"/>
        <end position="74"/>
    </location>
</feature>
<accession>A0A562QIZ3</accession>
<dbReference type="EMBL" id="VLKZ01000005">
    <property type="protein sequence ID" value="TWI56140.1"/>
    <property type="molecule type" value="Genomic_DNA"/>
</dbReference>
<feature type="transmembrane region" description="Helical" evidence="1">
    <location>
        <begin position="151"/>
        <end position="173"/>
    </location>
</feature>
<evidence type="ECO:0008006" key="4">
    <source>
        <dbReference type="Google" id="ProtNLM"/>
    </source>
</evidence>
<protein>
    <recommendedName>
        <fullName evidence="4">Yip1-like protein</fullName>
    </recommendedName>
</protein>
<keyword evidence="1" id="KW-0812">Transmembrane</keyword>
<dbReference type="AlphaFoldDB" id="A0A562QIZ3"/>
<sequence length="185" mass="21146">MSNRYITSHFPLISIVLFSLSFAIFTQIYILEQLVELGLYNGMREFFSENGIKLTMLFLLMFFFFMIFSALKLIADTTIELSMLFFSKDEEGNELNKVHAGSWIYLIASIVALLLSQYVLFIVAIFLLASLVYFIFLVYKISNVLSAGGLIGLIFFHMIFWSALVLAVIYALVKLYNSFMASLPL</sequence>
<keyword evidence="1" id="KW-0472">Membrane</keyword>
<reference evidence="2 3" key="1">
    <citation type="journal article" date="2015" name="Stand. Genomic Sci.">
        <title>Genomic Encyclopedia of Bacterial and Archaeal Type Strains, Phase III: the genomes of soil and plant-associated and newly described type strains.</title>
        <authorList>
            <person name="Whitman W.B."/>
            <person name="Woyke T."/>
            <person name="Klenk H.P."/>
            <person name="Zhou Y."/>
            <person name="Lilburn T.G."/>
            <person name="Beck B.J."/>
            <person name="De Vos P."/>
            <person name="Vandamme P."/>
            <person name="Eisen J.A."/>
            <person name="Garrity G."/>
            <person name="Hugenholtz P."/>
            <person name="Kyrpides N.C."/>
        </authorList>
    </citation>
    <scope>NUCLEOTIDE SEQUENCE [LARGE SCALE GENOMIC DNA]</scope>
    <source>
        <strain evidence="2 3">CGMCC 1.10116</strain>
    </source>
</reference>
<evidence type="ECO:0000313" key="2">
    <source>
        <dbReference type="EMBL" id="TWI56140.1"/>
    </source>
</evidence>
<dbReference type="OrthoDB" id="2739240at2"/>
<feature type="transmembrane region" description="Helical" evidence="1">
    <location>
        <begin position="95"/>
        <end position="115"/>
    </location>
</feature>
<comment type="caution">
    <text evidence="2">The sequence shown here is derived from an EMBL/GenBank/DDBJ whole genome shotgun (WGS) entry which is preliminary data.</text>
</comment>
<proteinExistence type="predicted"/>
<gene>
    <name evidence="2" type="ORF">IQ10_02029</name>
</gene>
<feature type="transmembrane region" description="Helical" evidence="1">
    <location>
        <begin position="12"/>
        <end position="31"/>
    </location>
</feature>